<comment type="caution">
    <text evidence="9">The sequence shown here is derived from an EMBL/GenBank/DDBJ whole genome shotgun (WGS) entry which is preliminary data.</text>
</comment>
<dbReference type="GO" id="GO:0016020">
    <property type="term" value="C:membrane"/>
    <property type="evidence" value="ECO:0007669"/>
    <property type="project" value="UniProtKB-SubCell"/>
</dbReference>
<feature type="region of interest" description="Disordered" evidence="6">
    <location>
        <begin position="1"/>
        <end position="20"/>
    </location>
</feature>
<feature type="transmembrane region" description="Helical" evidence="7">
    <location>
        <begin position="91"/>
        <end position="111"/>
    </location>
</feature>
<dbReference type="Proteomes" id="UP000007129">
    <property type="component" value="Unassembled WGS sequence"/>
</dbReference>
<dbReference type="HOGENOM" id="CLU_028200_25_1_1"/>
<feature type="transmembrane region" description="Helical" evidence="7">
    <location>
        <begin position="155"/>
        <end position="179"/>
    </location>
</feature>
<dbReference type="VEuPathDB" id="FungiDB:MPH_08270"/>
<dbReference type="EMBL" id="AHHD01000345">
    <property type="protein sequence ID" value="EKG14544.1"/>
    <property type="molecule type" value="Genomic_DNA"/>
</dbReference>
<feature type="transmembrane region" description="Helical" evidence="7">
    <location>
        <begin position="200"/>
        <end position="221"/>
    </location>
</feature>
<gene>
    <name evidence="9" type="ORF">MPH_08270</name>
</gene>
<dbReference type="PANTHER" id="PTHR33048:SF55">
    <property type="entry name" value="INTEGRAL MEMBRANE PROTEIN"/>
    <property type="match status" value="1"/>
</dbReference>
<dbReference type="InParanoid" id="K2RWL3"/>
<feature type="domain" description="Rhodopsin" evidence="8">
    <location>
        <begin position="41"/>
        <end position="246"/>
    </location>
</feature>
<reference evidence="9 10" key="1">
    <citation type="journal article" date="2012" name="BMC Genomics">
        <title>Tools to kill: Genome of one of the most destructive plant pathogenic fungi Macrophomina phaseolina.</title>
        <authorList>
            <person name="Islam M.S."/>
            <person name="Haque M.S."/>
            <person name="Islam M.M."/>
            <person name="Emdad E.M."/>
            <person name="Halim A."/>
            <person name="Hossen Q.M.M."/>
            <person name="Hossain M.Z."/>
            <person name="Ahmed B."/>
            <person name="Rahim S."/>
            <person name="Rahman M.S."/>
            <person name="Alam M.M."/>
            <person name="Hou S."/>
            <person name="Wan X."/>
            <person name="Saito J.A."/>
            <person name="Alam M."/>
        </authorList>
    </citation>
    <scope>NUCLEOTIDE SEQUENCE [LARGE SCALE GENOMIC DNA]</scope>
    <source>
        <strain evidence="9 10">MS6</strain>
    </source>
</reference>
<evidence type="ECO:0000256" key="7">
    <source>
        <dbReference type="SAM" id="Phobius"/>
    </source>
</evidence>
<evidence type="ECO:0000313" key="9">
    <source>
        <dbReference type="EMBL" id="EKG14544.1"/>
    </source>
</evidence>
<organism evidence="9 10">
    <name type="scientific">Macrophomina phaseolina (strain MS6)</name>
    <name type="common">Charcoal rot fungus</name>
    <dbReference type="NCBI Taxonomy" id="1126212"/>
    <lineage>
        <taxon>Eukaryota</taxon>
        <taxon>Fungi</taxon>
        <taxon>Dikarya</taxon>
        <taxon>Ascomycota</taxon>
        <taxon>Pezizomycotina</taxon>
        <taxon>Dothideomycetes</taxon>
        <taxon>Dothideomycetes incertae sedis</taxon>
        <taxon>Botryosphaeriales</taxon>
        <taxon>Botryosphaeriaceae</taxon>
        <taxon>Macrophomina</taxon>
    </lineage>
</organism>
<evidence type="ECO:0000256" key="5">
    <source>
        <dbReference type="ARBA" id="ARBA00038359"/>
    </source>
</evidence>
<evidence type="ECO:0000313" key="10">
    <source>
        <dbReference type="Proteomes" id="UP000007129"/>
    </source>
</evidence>
<evidence type="ECO:0000259" key="8">
    <source>
        <dbReference type="Pfam" id="PF20684"/>
    </source>
</evidence>
<protein>
    <recommendedName>
        <fullName evidence="8">Rhodopsin domain-containing protein</fullName>
    </recommendedName>
</protein>
<dbReference type="InterPro" id="IPR049326">
    <property type="entry name" value="Rhodopsin_dom_fungi"/>
</dbReference>
<keyword evidence="2 7" id="KW-0812">Transmembrane</keyword>
<feature type="transmembrane region" description="Helical" evidence="7">
    <location>
        <begin position="24"/>
        <end position="44"/>
    </location>
</feature>
<dbReference type="InterPro" id="IPR052337">
    <property type="entry name" value="SAT4-like"/>
</dbReference>
<evidence type="ECO:0000256" key="3">
    <source>
        <dbReference type="ARBA" id="ARBA00022989"/>
    </source>
</evidence>
<keyword evidence="3 7" id="KW-1133">Transmembrane helix</keyword>
<dbReference type="AlphaFoldDB" id="K2RWL3"/>
<dbReference type="Pfam" id="PF20684">
    <property type="entry name" value="Fung_rhodopsin"/>
    <property type="match status" value="1"/>
</dbReference>
<dbReference type="OrthoDB" id="5401779at2759"/>
<keyword evidence="4 7" id="KW-0472">Membrane</keyword>
<evidence type="ECO:0000256" key="1">
    <source>
        <dbReference type="ARBA" id="ARBA00004141"/>
    </source>
</evidence>
<proteinExistence type="inferred from homology"/>
<name>K2RWL3_MACPH</name>
<feature type="transmembrane region" description="Helical" evidence="7">
    <location>
        <begin position="56"/>
        <end position="79"/>
    </location>
</feature>
<evidence type="ECO:0000256" key="4">
    <source>
        <dbReference type="ARBA" id="ARBA00023136"/>
    </source>
</evidence>
<sequence length="246" mass="27850">MPEEGINWPPENHQNPSTRSSSLIGVHIPLAVVMTTAVIGRFYSRSVLRSMVGWDDWIALLAWMCLISNTCVTLTWVNYGLGHHSYDVLEAWLPISMRVCYVLFCSSFALLIRNQLELACACLYSLGVALTNFSVVIAYARIFRLHVSNERFCQVIIAFSTLWCICTVVPQVVNFAQCIPYTASDRYFHASRNVCIDHKVLLLAGGALGTLNDLIVFLWPIKYIQKLKLPLRQRVRVACLFSMGWV</sequence>
<accession>K2RWL3</accession>
<comment type="similarity">
    <text evidence="5">Belongs to the SAT4 family.</text>
</comment>
<evidence type="ECO:0000256" key="6">
    <source>
        <dbReference type="SAM" id="MobiDB-lite"/>
    </source>
</evidence>
<dbReference type="PANTHER" id="PTHR33048">
    <property type="entry name" value="PTH11-LIKE INTEGRAL MEMBRANE PROTEIN (AFU_ORTHOLOGUE AFUA_5G11245)"/>
    <property type="match status" value="1"/>
</dbReference>
<feature type="transmembrane region" description="Helical" evidence="7">
    <location>
        <begin position="118"/>
        <end position="143"/>
    </location>
</feature>
<evidence type="ECO:0000256" key="2">
    <source>
        <dbReference type="ARBA" id="ARBA00022692"/>
    </source>
</evidence>
<comment type="subcellular location">
    <subcellularLocation>
        <location evidence="1">Membrane</location>
        <topology evidence="1">Multi-pass membrane protein</topology>
    </subcellularLocation>
</comment>